<reference evidence="1" key="1">
    <citation type="journal article" date="2021" name="ISME J.">
        <title>Mercury methylation by metabolically versatile and cosmopolitan marine bacteria.</title>
        <authorList>
            <person name="Lin H."/>
            <person name="Ascher D.B."/>
            <person name="Myung Y."/>
            <person name="Lamborg C.H."/>
            <person name="Hallam S.J."/>
            <person name="Gionfriddo C.M."/>
            <person name="Holt K.E."/>
            <person name="Moreau J.W."/>
        </authorList>
    </citation>
    <scope>NUCLEOTIDE SEQUENCE</scope>
    <source>
        <strain evidence="1">SI075_bin30</strain>
    </source>
</reference>
<evidence type="ECO:0000313" key="2">
    <source>
        <dbReference type="Proteomes" id="UP000722459"/>
    </source>
</evidence>
<dbReference type="Proteomes" id="UP000722459">
    <property type="component" value="Unassembled WGS sequence"/>
</dbReference>
<accession>A0A8T5GGG5</accession>
<dbReference type="Gene3D" id="3.40.50.150">
    <property type="entry name" value="Vaccinia Virus protein VP39"/>
    <property type="match status" value="1"/>
</dbReference>
<comment type="caution">
    <text evidence="1">The sequence shown here is derived from an EMBL/GenBank/DDBJ whole genome shotgun (WGS) entry which is preliminary data.</text>
</comment>
<dbReference type="EMBL" id="JABJNZ010000058">
    <property type="protein sequence ID" value="MBT4870807.1"/>
    <property type="molecule type" value="Genomic_DNA"/>
</dbReference>
<proteinExistence type="predicted"/>
<sequence>MPILRKELSPALRLRIKQLTNRAKVISSSGRRKWSRKAFGWDYENSTAREIDKKFSGKLIPTIDALPSSARVLDLGCGKLEALSQLAKTHPKLEFFGISRDVYSEFAKIEQKNVEVLVEREEVAIKYLQKKGILADVVYSHLGPRNIFNASPRGIKKFTTLKSILSVGGKAFLNPVEVQLNSDLRRKLKEIGFDVNQLNLLKKTLILTRVK</sequence>
<name>A0A8T5GGG5_9ARCH</name>
<evidence type="ECO:0000313" key="1">
    <source>
        <dbReference type="EMBL" id="MBT4870807.1"/>
    </source>
</evidence>
<gene>
    <name evidence="1" type="ORF">HON47_04490</name>
</gene>
<dbReference type="InterPro" id="IPR029063">
    <property type="entry name" value="SAM-dependent_MTases_sf"/>
</dbReference>
<organism evidence="1 2">
    <name type="scientific">Candidatus Iainarchaeum sp</name>
    <dbReference type="NCBI Taxonomy" id="3101447"/>
    <lineage>
        <taxon>Archaea</taxon>
        <taxon>Candidatus Iainarchaeota</taxon>
        <taxon>Candidatus Iainarchaeia</taxon>
        <taxon>Candidatus Iainarchaeales</taxon>
        <taxon>Candidatus Iainarchaeaceae</taxon>
        <taxon>Candidatus Iainarchaeum</taxon>
    </lineage>
</organism>
<dbReference type="AlphaFoldDB" id="A0A8T5GGG5"/>
<protein>
    <submittedName>
        <fullName evidence="1">Uncharacterized protein</fullName>
    </submittedName>
</protein>
<dbReference type="SUPFAM" id="SSF53335">
    <property type="entry name" value="S-adenosyl-L-methionine-dependent methyltransferases"/>
    <property type="match status" value="1"/>
</dbReference>